<feature type="compositionally biased region" description="Polar residues" evidence="1">
    <location>
        <begin position="283"/>
        <end position="307"/>
    </location>
</feature>
<evidence type="ECO:0008006" key="4">
    <source>
        <dbReference type="Google" id="ProtNLM"/>
    </source>
</evidence>
<feature type="compositionally biased region" description="Polar residues" evidence="1">
    <location>
        <begin position="512"/>
        <end position="524"/>
    </location>
</feature>
<name>A0A4Z1P1N3_9PEZI</name>
<evidence type="ECO:0000313" key="2">
    <source>
        <dbReference type="EMBL" id="TID13503.1"/>
    </source>
</evidence>
<dbReference type="AlphaFoldDB" id="A0A4Z1P1N3"/>
<feature type="compositionally biased region" description="Polar residues" evidence="1">
    <location>
        <begin position="944"/>
        <end position="953"/>
    </location>
</feature>
<feature type="compositionally biased region" description="Basic and acidic residues" evidence="1">
    <location>
        <begin position="959"/>
        <end position="974"/>
    </location>
</feature>
<feature type="compositionally biased region" description="Basic and acidic residues" evidence="1">
    <location>
        <begin position="930"/>
        <end position="939"/>
    </location>
</feature>
<feature type="region of interest" description="Disordered" evidence="1">
    <location>
        <begin position="380"/>
        <end position="403"/>
    </location>
</feature>
<feature type="region of interest" description="Disordered" evidence="1">
    <location>
        <begin position="917"/>
        <end position="987"/>
    </location>
</feature>
<feature type="compositionally biased region" description="Low complexity" evidence="1">
    <location>
        <begin position="574"/>
        <end position="585"/>
    </location>
</feature>
<comment type="caution">
    <text evidence="2">The sequence shown here is derived from an EMBL/GenBank/DDBJ whole genome shotgun (WGS) entry which is preliminary data.</text>
</comment>
<feature type="compositionally biased region" description="Low complexity" evidence="1">
    <location>
        <begin position="614"/>
        <end position="633"/>
    </location>
</feature>
<evidence type="ECO:0000313" key="3">
    <source>
        <dbReference type="Proteomes" id="UP000298493"/>
    </source>
</evidence>
<gene>
    <name evidence="2" type="ORF">E6O75_ATG11419</name>
</gene>
<evidence type="ECO:0000256" key="1">
    <source>
        <dbReference type="SAM" id="MobiDB-lite"/>
    </source>
</evidence>
<dbReference type="STRING" id="86259.A0A4Z1P1N3"/>
<feature type="compositionally biased region" description="Basic and acidic residues" evidence="1">
    <location>
        <begin position="387"/>
        <end position="397"/>
    </location>
</feature>
<proteinExistence type="predicted"/>
<dbReference type="EMBL" id="SNSC02000026">
    <property type="protein sequence ID" value="TID13503.1"/>
    <property type="molecule type" value="Genomic_DNA"/>
</dbReference>
<organism evidence="2 3">
    <name type="scientific">Venturia nashicola</name>
    <dbReference type="NCBI Taxonomy" id="86259"/>
    <lineage>
        <taxon>Eukaryota</taxon>
        <taxon>Fungi</taxon>
        <taxon>Dikarya</taxon>
        <taxon>Ascomycota</taxon>
        <taxon>Pezizomycotina</taxon>
        <taxon>Dothideomycetes</taxon>
        <taxon>Pleosporomycetidae</taxon>
        <taxon>Venturiales</taxon>
        <taxon>Venturiaceae</taxon>
        <taxon>Venturia</taxon>
    </lineage>
</organism>
<reference evidence="2 3" key="1">
    <citation type="submission" date="2019-04" db="EMBL/GenBank/DDBJ databases">
        <title>High contiguity whole genome sequence and gene annotation resource for two Venturia nashicola isolates.</title>
        <authorList>
            <person name="Prokchorchik M."/>
            <person name="Won K."/>
            <person name="Lee Y."/>
            <person name="Choi E.D."/>
            <person name="Segonzac C."/>
            <person name="Sohn K.H."/>
        </authorList>
    </citation>
    <scope>NUCLEOTIDE SEQUENCE [LARGE SCALE GENOMIC DNA]</scope>
    <source>
        <strain evidence="2 3">PRI2</strain>
    </source>
</reference>
<feature type="region of interest" description="Disordered" evidence="1">
    <location>
        <begin position="428"/>
        <end position="642"/>
    </location>
</feature>
<protein>
    <recommendedName>
        <fullName evidence="4">Telomere replication protein EST3</fullName>
    </recommendedName>
</protein>
<sequence>MASSPDNWLGPKLEQELKNVVAWKKHDSNQTTLSTSATGKESVYSYDGSNLWMKVEYAIEEPVLVQVQQFTKTKHPFNCLISDGFTTVRAKFSKVASESLQSHPKIDNLARLSNQALLNVPRFRVMIAPSGPEADRVQLLIDYVGIVNEKKVAALGNPETFHMRPGVIRLLHQAEQLMHPASEAETPAPEPVPTPRTRVIKNGQYTQEFATQIQPSLRGAGFEMLGGANLAPPVVPHRNDGSKLFGTRDFLPRQNHSDPYDGLIGLFPGRSTTDRTAPAASTEVHSSSSQLNTHGTPNIIQHTSPNKSLPGPSKNHSEGIVDLISASTSKSPSPAGLQLDESPKDTTETQIPRKRTAMRFKSRSWANICMHAPRRSGYTCPHGQDSLLRRPESEYRPRPGRTFPSANIPVELLKQLHTNPATELHVAVEDEDVDMEGNISSDEADGDGVASSGAKDDHDDSDDDEIIADWPPTPQKEKNLWDDDLPPESSPLQSSPPVFRPKATSMARNAMWNASQSTSGLRNDTTIEEPLMTPVNGDQEMDIDQPPKTVDTAKLFSSAVRPEAATPEAPQEQNSSNNSLLTLSSDNFRDHSSWSGIERSQVLTRDCVARSPVQTQSSSSGTQSISISIEQSQNASADARLAMKPPPRRLISAVDGADSDLPSEVAGAMAEQQLLDDLKESTHPVSDEVQAPATPIRISDGPSSEHDSPTSSIATRKRREAPDMSPEELREQKVSRFNFTQESPVSQNPALEAAKARQEFLRARKTSKRPVALPAMVALSPSRVEPTPEVAMAENSIEPEIDEEAESGVEDTSLYGEFKRAYPSYTAPVKHFETMCKNLAASCRRGQVLCHPMLWDDYIARSVSDYLVYCQERLFAAEPQDPYDKYYNEQIEGCLHEKKVVTRAKLVEWFGPETLTAPTLPDKRRPKPRASFDRAESAARHSTRGTTENTVRSGSAVIKQEDQVGEKNSLRDTAGKVPKGAEWWRKP</sequence>
<dbReference type="OrthoDB" id="3538943at2759"/>
<keyword evidence="3" id="KW-1185">Reference proteome</keyword>
<feature type="region of interest" description="Disordered" evidence="1">
    <location>
        <begin position="684"/>
        <end position="730"/>
    </location>
</feature>
<accession>A0A4Z1P1N3</accession>
<dbReference type="Proteomes" id="UP000298493">
    <property type="component" value="Unassembled WGS sequence"/>
</dbReference>
<feature type="region of interest" description="Disordered" evidence="1">
    <location>
        <begin position="268"/>
        <end position="352"/>
    </location>
</feature>